<evidence type="ECO:0000313" key="2">
    <source>
        <dbReference type="EMBL" id="KAJ4840137.1"/>
    </source>
</evidence>
<dbReference type="AlphaFoldDB" id="A0A9Q0JGD5"/>
<reference evidence="2" key="1">
    <citation type="submission" date="2022-02" db="EMBL/GenBank/DDBJ databases">
        <authorList>
            <person name="Henning P.M."/>
            <person name="McCubbin A.G."/>
            <person name="Shore J.S."/>
        </authorList>
    </citation>
    <scope>NUCLEOTIDE SEQUENCE</scope>
    <source>
        <strain evidence="2">F60SS</strain>
        <tissue evidence="2">Leaves</tissue>
    </source>
</reference>
<dbReference type="InterPro" id="IPR053772">
    <property type="entry name" value="At1g61320/At1g61330-like"/>
</dbReference>
<name>A0A9Q0JGD5_9ROSI</name>
<proteinExistence type="predicted"/>
<reference evidence="2" key="2">
    <citation type="journal article" date="2023" name="Plants (Basel)">
        <title>Annotation of the Turnera subulata (Passifloraceae) Draft Genome Reveals the S-Locus Evolved after the Divergence of Turneroideae from Passifloroideae in a Stepwise Manner.</title>
        <authorList>
            <person name="Henning P.M."/>
            <person name="Roalson E.H."/>
            <person name="Mir W."/>
            <person name="McCubbin A.G."/>
            <person name="Shore J.S."/>
        </authorList>
    </citation>
    <scope>NUCLEOTIDE SEQUENCE</scope>
    <source>
        <strain evidence="2">F60SS</strain>
    </source>
</reference>
<dbReference type="SUPFAM" id="SSF52047">
    <property type="entry name" value="RNI-like"/>
    <property type="match status" value="1"/>
</dbReference>
<protein>
    <recommendedName>
        <fullName evidence="1">FBD domain-containing protein</fullName>
    </recommendedName>
</protein>
<dbReference type="InterPro" id="IPR006566">
    <property type="entry name" value="FBD"/>
</dbReference>
<accession>A0A9Q0JGD5</accession>
<keyword evidence="3" id="KW-1185">Reference proteome</keyword>
<evidence type="ECO:0000259" key="1">
    <source>
        <dbReference type="Pfam" id="PF08387"/>
    </source>
</evidence>
<dbReference type="PANTHER" id="PTHR34145:SF28">
    <property type="entry name" value="F-BOX DOMAIN-CONTAINING PROTEIN"/>
    <property type="match status" value="1"/>
</dbReference>
<evidence type="ECO:0000313" key="3">
    <source>
        <dbReference type="Proteomes" id="UP001141552"/>
    </source>
</evidence>
<feature type="domain" description="FBD" evidence="1">
    <location>
        <begin position="225"/>
        <end position="266"/>
    </location>
</feature>
<gene>
    <name evidence="2" type="ORF">Tsubulata_041842</name>
</gene>
<dbReference type="InterPro" id="IPR032675">
    <property type="entry name" value="LRR_dom_sf"/>
</dbReference>
<dbReference type="Proteomes" id="UP001141552">
    <property type="component" value="Unassembled WGS sequence"/>
</dbReference>
<sequence length="312" mass="35710">MGAKTLQLFFSCWKDCEIMDDHKAKFVISGDAFECAQSKFTTLSLKGCVLGPNLGNHLRFLARLRLTAIPALWQYDLDGMFSYLVNLHTLEILRTYLPQEFCVGKLLRLKFLQGIKFNASGAPKLKILTYDVDGAETDIVPCHPNECPGLQYLTVSTSLFWDISRVLTSTAPTRTITYLRLKSRRATNFLSLIEILRYFPCLEKLLVVTCSVEDSEEQRVIKPPVAGCVYEHLRTIEFGRYCSHPRQLEFVVHMLKHATALQEMIIMRKVQKHFGRTCRKCSESGGHWEEDEKLSLRQELQKISHSATVTLQ</sequence>
<comment type="caution">
    <text evidence="2">The sequence shown here is derived from an EMBL/GenBank/DDBJ whole genome shotgun (WGS) entry which is preliminary data.</text>
</comment>
<dbReference type="PANTHER" id="PTHR34145">
    <property type="entry name" value="OS02G0105600 PROTEIN"/>
    <property type="match status" value="1"/>
</dbReference>
<dbReference type="OrthoDB" id="584579at2759"/>
<dbReference type="Gene3D" id="3.80.10.10">
    <property type="entry name" value="Ribonuclease Inhibitor"/>
    <property type="match status" value="1"/>
</dbReference>
<dbReference type="Pfam" id="PF08387">
    <property type="entry name" value="FBD"/>
    <property type="match status" value="1"/>
</dbReference>
<organism evidence="2 3">
    <name type="scientific">Turnera subulata</name>
    <dbReference type="NCBI Taxonomy" id="218843"/>
    <lineage>
        <taxon>Eukaryota</taxon>
        <taxon>Viridiplantae</taxon>
        <taxon>Streptophyta</taxon>
        <taxon>Embryophyta</taxon>
        <taxon>Tracheophyta</taxon>
        <taxon>Spermatophyta</taxon>
        <taxon>Magnoliopsida</taxon>
        <taxon>eudicotyledons</taxon>
        <taxon>Gunneridae</taxon>
        <taxon>Pentapetalae</taxon>
        <taxon>rosids</taxon>
        <taxon>fabids</taxon>
        <taxon>Malpighiales</taxon>
        <taxon>Passifloraceae</taxon>
        <taxon>Turnera</taxon>
    </lineage>
</organism>
<dbReference type="EMBL" id="JAKUCV010003103">
    <property type="protein sequence ID" value="KAJ4840137.1"/>
    <property type="molecule type" value="Genomic_DNA"/>
</dbReference>